<dbReference type="GO" id="GO:0006741">
    <property type="term" value="P:NADP+ biosynthetic process"/>
    <property type="evidence" value="ECO:0007669"/>
    <property type="project" value="UniProtKB-UniRule"/>
</dbReference>
<dbReference type="GO" id="GO:0019674">
    <property type="term" value="P:NAD+ metabolic process"/>
    <property type="evidence" value="ECO:0007669"/>
    <property type="project" value="InterPro"/>
</dbReference>
<dbReference type="SUPFAM" id="SSF111331">
    <property type="entry name" value="NAD kinase/diacylglycerol kinase-like"/>
    <property type="match status" value="1"/>
</dbReference>
<dbReference type="HAMAP" id="MF_00361">
    <property type="entry name" value="NAD_kinase"/>
    <property type="match status" value="1"/>
</dbReference>
<keyword evidence="5 8" id="KW-0521">NADP</keyword>
<protein>
    <recommendedName>
        <fullName evidence="8">NAD kinase</fullName>
        <ecNumber evidence="8">2.7.1.23</ecNumber>
    </recommendedName>
    <alternativeName>
        <fullName evidence="8">ATP-dependent NAD kinase</fullName>
    </alternativeName>
</protein>
<feature type="binding site" evidence="8">
    <location>
        <begin position="161"/>
        <end position="166"/>
    </location>
    <ligand>
        <name>NAD(+)</name>
        <dbReference type="ChEBI" id="CHEBI:57540"/>
    </ligand>
</feature>
<evidence type="ECO:0000256" key="6">
    <source>
        <dbReference type="ARBA" id="ARBA00023027"/>
    </source>
</evidence>
<evidence type="ECO:0000256" key="2">
    <source>
        <dbReference type="ARBA" id="ARBA00022741"/>
    </source>
</evidence>
<feature type="binding site" evidence="8">
    <location>
        <position position="150"/>
    </location>
    <ligand>
        <name>NAD(+)</name>
        <dbReference type="ChEBI" id="CHEBI:57540"/>
    </ligand>
</feature>
<keyword evidence="4 8" id="KW-0067">ATP-binding</keyword>
<dbReference type="Gene3D" id="2.60.200.30">
    <property type="entry name" value="Probable inorganic polyphosphate/atp-NAD kinase, domain 2"/>
    <property type="match status" value="1"/>
</dbReference>
<evidence type="ECO:0000256" key="3">
    <source>
        <dbReference type="ARBA" id="ARBA00022777"/>
    </source>
</evidence>
<keyword evidence="10" id="KW-1185">Reference proteome</keyword>
<dbReference type="InterPro" id="IPR017437">
    <property type="entry name" value="ATP-NAD_kinase_PpnK-typ_C"/>
</dbReference>
<evidence type="ECO:0000256" key="1">
    <source>
        <dbReference type="ARBA" id="ARBA00022679"/>
    </source>
</evidence>
<comment type="similarity">
    <text evidence="8">Belongs to the NAD kinase family.</text>
</comment>
<keyword evidence="3 8" id="KW-0418">Kinase</keyword>
<dbReference type="AlphaFoldDB" id="A0AAF0CVP4"/>
<name>A0AAF0CVP4_9ENTE</name>
<organism evidence="9 10">
    <name type="scientific">Vagococcus intermedius</name>
    <dbReference type="NCBI Taxonomy" id="2991418"/>
    <lineage>
        <taxon>Bacteria</taxon>
        <taxon>Bacillati</taxon>
        <taxon>Bacillota</taxon>
        <taxon>Bacilli</taxon>
        <taxon>Lactobacillales</taxon>
        <taxon>Enterococcaceae</taxon>
        <taxon>Vagococcus</taxon>
    </lineage>
</organism>
<feature type="active site" description="Proton acceptor" evidence="8">
    <location>
        <position position="45"/>
    </location>
</feature>
<dbReference type="InterPro" id="IPR002504">
    <property type="entry name" value="NADK"/>
</dbReference>
<dbReference type="EMBL" id="CP110232">
    <property type="protein sequence ID" value="WEG73701.1"/>
    <property type="molecule type" value="Genomic_DNA"/>
</dbReference>
<dbReference type="Pfam" id="PF01513">
    <property type="entry name" value="NAD_kinase"/>
    <property type="match status" value="1"/>
</dbReference>
<feature type="binding site" evidence="8">
    <location>
        <begin position="45"/>
        <end position="46"/>
    </location>
    <ligand>
        <name>NAD(+)</name>
        <dbReference type="ChEBI" id="CHEBI:57540"/>
    </ligand>
</feature>
<keyword evidence="1 8" id="KW-0808">Transferase</keyword>
<reference evidence="9" key="1">
    <citation type="submission" date="2022-10" db="EMBL/GenBank/DDBJ databases">
        <title>Vagococcus sp. isolated from poultry meat.</title>
        <authorList>
            <person name="Johansson P."/>
            <person name="Bjorkroth J."/>
        </authorList>
    </citation>
    <scope>NUCLEOTIDE SEQUENCE</scope>
    <source>
        <strain evidence="9">STAA11</strain>
    </source>
</reference>
<evidence type="ECO:0000256" key="5">
    <source>
        <dbReference type="ARBA" id="ARBA00022857"/>
    </source>
</evidence>
<dbReference type="Pfam" id="PF20143">
    <property type="entry name" value="NAD_kinase_C"/>
    <property type="match status" value="1"/>
</dbReference>
<evidence type="ECO:0000256" key="4">
    <source>
        <dbReference type="ARBA" id="ARBA00022840"/>
    </source>
</evidence>
<dbReference type="GO" id="GO:0046872">
    <property type="term" value="F:metal ion binding"/>
    <property type="evidence" value="ECO:0007669"/>
    <property type="project" value="UniProtKB-UniRule"/>
</dbReference>
<dbReference type="PANTHER" id="PTHR20275">
    <property type="entry name" value="NAD KINASE"/>
    <property type="match status" value="1"/>
</dbReference>
<feature type="binding site" evidence="8">
    <location>
        <begin position="122"/>
        <end position="123"/>
    </location>
    <ligand>
        <name>NAD(+)</name>
        <dbReference type="ChEBI" id="CHEBI:57540"/>
    </ligand>
</feature>
<proteinExistence type="inferred from homology"/>
<comment type="subcellular location">
    <subcellularLocation>
        <location evidence="8">Cytoplasm</location>
    </subcellularLocation>
</comment>
<dbReference type="GO" id="GO:0005737">
    <property type="term" value="C:cytoplasm"/>
    <property type="evidence" value="ECO:0007669"/>
    <property type="project" value="UniProtKB-SubCell"/>
</dbReference>
<comment type="cofactor">
    <cofactor evidence="8">
        <name>a divalent metal cation</name>
        <dbReference type="ChEBI" id="CHEBI:60240"/>
    </cofactor>
</comment>
<dbReference type="KEGG" id="vie:OL234_01975"/>
<evidence type="ECO:0000313" key="9">
    <source>
        <dbReference type="EMBL" id="WEG73701.1"/>
    </source>
</evidence>
<feature type="binding site" evidence="8">
    <location>
        <position position="148"/>
    </location>
    <ligand>
        <name>NAD(+)</name>
        <dbReference type="ChEBI" id="CHEBI:57540"/>
    </ligand>
</feature>
<feature type="binding site" evidence="8">
    <location>
        <position position="185"/>
    </location>
    <ligand>
        <name>NAD(+)</name>
        <dbReference type="ChEBI" id="CHEBI:57540"/>
    </ligand>
</feature>
<accession>A0AAF0CVP4</accession>
<dbReference type="NCBIfam" id="NF003424">
    <property type="entry name" value="PRK04885.1"/>
    <property type="match status" value="1"/>
</dbReference>
<sequence>MKVSIIANRSEKSQQAMAKLTKLIAATEIEINDKQPDIVISIGGDGTLLSAFHRYVHLLNKIRFVGIHTGHLGFYTDWRDYELEKLLTSLLNDEGQSVSYPLLDVRVTFYDNKESQHFLALNECTIKRMTQTMVADISIKKELFERFRGDGLSVATPTGSTGYNKSVGGAVIHPRVNVLQMTEIASLNNRVYRSLGSPLVIANDEWITIALAEADDYLLSIDQLNLPQSKIKQIEYRIADERIHFTASKHTHFWRRVKDAFIEKSSEEKDLEIHDF</sequence>
<dbReference type="GO" id="GO:0003951">
    <property type="term" value="F:NAD+ kinase activity"/>
    <property type="evidence" value="ECO:0007669"/>
    <property type="project" value="UniProtKB-UniRule"/>
</dbReference>
<keyword evidence="6 8" id="KW-0520">NAD</keyword>
<gene>
    <name evidence="8" type="primary">nadK</name>
    <name evidence="9" type="ORF">OL234_01975</name>
</gene>
<keyword evidence="8" id="KW-0963">Cytoplasm</keyword>
<dbReference type="EC" id="2.7.1.23" evidence="8"/>
<dbReference type="GO" id="GO:0051287">
    <property type="term" value="F:NAD binding"/>
    <property type="evidence" value="ECO:0007669"/>
    <property type="project" value="UniProtKB-ARBA"/>
</dbReference>
<dbReference type="GO" id="GO:0005524">
    <property type="term" value="F:ATP binding"/>
    <property type="evidence" value="ECO:0007669"/>
    <property type="project" value="UniProtKB-KW"/>
</dbReference>
<dbReference type="Proteomes" id="UP001179647">
    <property type="component" value="Chromosome"/>
</dbReference>
<keyword evidence="2 8" id="KW-0547">Nucleotide-binding</keyword>
<evidence type="ECO:0000256" key="8">
    <source>
        <dbReference type="HAMAP-Rule" id="MF_00361"/>
    </source>
</evidence>
<comment type="catalytic activity">
    <reaction evidence="7 8">
        <text>NAD(+) + ATP = ADP + NADP(+) + H(+)</text>
        <dbReference type="Rhea" id="RHEA:18629"/>
        <dbReference type="ChEBI" id="CHEBI:15378"/>
        <dbReference type="ChEBI" id="CHEBI:30616"/>
        <dbReference type="ChEBI" id="CHEBI:57540"/>
        <dbReference type="ChEBI" id="CHEBI:58349"/>
        <dbReference type="ChEBI" id="CHEBI:456216"/>
        <dbReference type="EC" id="2.7.1.23"/>
    </reaction>
</comment>
<dbReference type="InterPro" id="IPR016064">
    <property type="entry name" value="NAD/diacylglycerol_kinase_sf"/>
</dbReference>
<dbReference type="Gene3D" id="3.40.50.10330">
    <property type="entry name" value="Probable inorganic polyphosphate/atp-NAD kinase, domain 1"/>
    <property type="match status" value="1"/>
</dbReference>
<dbReference type="InterPro" id="IPR017438">
    <property type="entry name" value="ATP-NAD_kinase_N"/>
</dbReference>
<comment type="caution">
    <text evidence="8">Lacks conserved residue(s) required for the propagation of feature annotation.</text>
</comment>
<evidence type="ECO:0000256" key="7">
    <source>
        <dbReference type="ARBA" id="ARBA00047925"/>
    </source>
</evidence>
<evidence type="ECO:0000313" key="10">
    <source>
        <dbReference type="Proteomes" id="UP001179647"/>
    </source>
</evidence>
<dbReference type="PANTHER" id="PTHR20275:SF0">
    <property type="entry name" value="NAD KINASE"/>
    <property type="match status" value="1"/>
</dbReference>
<dbReference type="RefSeq" id="WP_275469501.1">
    <property type="nucleotide sequence ID" value="NZ_CP110232.1"/>
</dbReference>
<comment type="function">
    <text evidence="8">Involved in the regulation of the intracellular balance of NAD and NADP, and is a key enzyme in the biosynthesis of NADP. Catalyzes specifically the phosphorylation on 2'-hydroxyl of the adenosine moiety of NAD to yield NADP.</text>
</comment>